<keyword evidence="1" id="KW-0812">Transmembrane</keyword>
<evidence type="ECO:0000256" key="1">
    <source>
        <dbReference type="SAM" id="Phobius"/>
    </source>
</evidence>
<evidence type="ECO:0000313" key="3">
    <source>
        <dbReference type="Proteomes" id="UP000814243"/>
    </source>
</evidence>
<keyword evidence="1" id="KW-0472">Membrane</keyword>
<accession>A0A922SII9</accession>
<evidence type="ECO:0000313" key="2">
    <source>
        <dbReference type="EMBL" id="KAH9638268.1"/>
    </source>
</evidence>
<dbReference type="EMBL" id="JACEFF010000408">
    <property type="protein sequence ID" value="KAH9638268.1"/>
    <property type="molecule type" value="Genomic_DNA"/>
</dbReference>
<feature type="transmembrane region" description="Helical" evidence="1">
    <location>
        <begin position="322"/>
        <end position="347"/>
    </location>
</feature>
<dbReference type="AlphaFoldDB" id="A0A922SII9"/>
<gene>
    <name evidence="2" type="ORF">HF086_013706</name>
</gene>
<feature type="transmembrane region" description="Helical" evidence="1">
    <location>
        <begin position="172"/>
        <end position="196"/>
    </location>
</feature>
<evidence type="ECO:0008006" key="4">
    <source>
        <dbReference type="Google" id="ProtNLM"/>
    </source>
</evidence>
<feature type="transmembrane region" description="Helical" evidence="1">
    <location>
        <begin position="138"/>
        <end position="160"/>
    </location>
</feature>
<reference evidence="2" key="1">
    <citation type="journal article" date="2021" name="G3 (Bethesda)">
        <title>Genome and transcriptome analysis of the beet armyworm Spodoptera exigua reveals targets for pest control. .</title>
        <authorList>
            <person name="Simon S."/>
            <person name="Breeschoten T."/>
            <person name="Jansen H.J."/>
            <person name="Dirks R.P."/>
            <person name="Schranz M.E."/>
            <person name="Ros V.I.D."/>
        </authorList>
    </citation>
    <scope>NUCLEOTIDE SEQUENCE</scope>
    <source>
        <strain evidence="2">TB_SE_WUR_2020</strain>
    </source>
</reference>
<keyword evidence="1" id="KW-1133">Transmembrane helix</keyword>
<protein>
    <recommendedName>
        <fullName evidence="4">Gustatory receptor</fullName>
    </recommendedName>
</protein>
<dbReference type="Proteomes" id="UP000814243">
    <property type="component" value="Unassembled WGS sequence"/>
</dbReference>
<comment type="caution">
    <text evidence="2">The sequence shown here is derived from an EMBL/GenBank/DDBJ whole genome shotgun (WGS) entry which is preliminary data.</text>
</comment>
<proteinExistence type="predicted"/>
<name>A0A922SII9_SPOEX</name>
<sequence>MASTASAALSWIGLTMITKQLWYLTKILKTVISAKTFLFLRLLGGHYSKISSNRLVCAVGVVYCTMFSVYAAMHMLELLARNMTPTSIQTISSVTLYLSSVVTSLRYPEYFQVYLSDMADIDILLRGKSELDIPFTRFLFLAILVTQVSLVGPYIILGYLENEEKIQVSNFLFVGYFVLQCGIIYLTAIMVFEILWYRVRKFREYLEKHLLQLCRAQDERTAADDIYKCMLLYQTILEAFKKTNAPTKTAIKLLRVHESLLDGVLPLVPAMLAAFIQGELNRIKLFIGNLILNANEESVHDALRDCQLYLEHRPFKYSVCRLYTVDLSLVITITNLYVTSLIAMIQFSHFYN</sequence>
<feature type="transmembrane region" description="Helical" evidence="1">
    <location>
        <begin position="20"/>
        <end position="43"/>
    </location>
</feature>
<organism evidence="2 3">
    <name type="scientific">Spodoptera exigua</name>
    <name type="common">Beet armyworm</name>
    <name type="synonym">Noctua fulgens</name>
    <dbReference type="NCBI Taxonomy" id="7107"/>
    <lineage>
        <taxon>Eukaryota</taxon>
        <taxon>Metazoa</taxon>
        <taxon>Ecdysozoa</taxon>
        <taxon>Arthropoda</taxon>
        <taxon>Hexapoda</taxon>
        <taxon>Insecta</taxon>
        <taxon>Pterygota</taxon>
        <taxon>Neoptera</taxon>
        <taxon>Endopterygota</taxon>
        <taxon>Lepidoptera</taxon>
        <taxon>Glossata</taxon>
        <taxon>Ditrysia</taxon>
        <taxon>Noctuoidea</taxon>
        <taxon>Noctuidae</taxon>
        <taxon>Amphipyrinae</taxon>
        <taxon>Spodoptera</taxon>
    </lineage>
</organism>
<feature type="transmembrane region" description="Helical" evidence="1">
    <location>
        <begin position="55"/>
        <end position="76"/>
    </location>
</feature>